<protein>
    <submittedName>
        <fullName evidence="3">Uncharacterized protein LOC725814</fullName>
    </submittedName>
</protein>
<dbReference type="EnsemblMetazoa" id="XM_026441349">
    <property type="protein sequence ID" value="XP_026297134"/>
    <property type="gene ID" value="LOC725814"/>
</dbReference>
<proteinExistence type="predicted"/>
<accession>A0A7M7L6C7</accession>
<dbReference type="RefSeq" id="XP_026297134.1">
    <property type="nucleotide sequence ID" value="XM_026441349.1"/>
</dbReference>
<organism evidence="1">
    <name type="scientific">Apis mellifera</name>
    <name type="common">Honeybee</name>
    <dbReference type="NCBI Taxonomy" id="7460"/>
    <lineage>
        <taxon>Eukaryota</taxon>
        <taxon>Metazoa</taxon>
        <taxon>Ecdysozoa</taxon>
        <taxon>Arthropoda</taxon>
        <taxon>Hexapoda</taxon>
        <taxon>Insecta</taxon>
        <taxon>Pterygota</taxon>
        <taxon>Neoptera</taxon>
        <taxon>Endopterygota</taxon>
        <taxon>Hymenoptera</taxon>
        <taxon>Apocrita</taxon>
        <taxon>Aculeata</taxon>
        <taxon>Apoidea</taxon>
        <taxon>Anthophila</taxon>
        <taxon>Apidae</taxon>
        <taxon>Apis</taxon>
    </lineage>
</organism>
<evidence type="ECO:0000313" key="2">
    <source>
        <dbReference type="Proteomes" id="UP000005203"/>
    </source>
</evidence>
<reference evidence="1" key="1">
    <citation type="submission" date="2021-01" db="UniProtKB">
        <authorList>
            <consortium name="EnsemblMetazoa"/>
        </authorList>
    </citation>
    <scope>IDENTIFICATION</scope>
    <source>
        <strain evidence="1">DH4</strain>
    </source>
</reference>
<dbReference type="AlphaFoldDB" id="A0A7M7L6C7"/>
<name>A0A7M7L6C7_APIME</name>
<dbReference type="GeneID" id="725814"/>
<keyword evidence="2" id="KW-1185">Reference proteome</keyword>
<accession>A0A8B8H248</accession>
<dbReference type="OrthoDB" id="7653744at2759"/>
<sequence>MSNIEELMTDFYNILVQIRYPKITTASIKNLELTILGGENRLSLLSWLLAEKSPATAVKLQKLKGTALEEELLTSYSEIGICSNKKLLLGNCSLEKQIPTLRLLLDFIKCIFIESSEIKYDIKKSTDDILNVYTIENSNTFTYNIEPQLNYSESIEYFDNLQKCLNEHQELSSICKSENKEYLMEHDPCEVICNWNITEKGMIFNETDENKENNKIDQDLLFNEEKKKFIETFSSIESCNSIFDTKTVTNNIHSMDADINDIYTNFSSLTQFLQARKEILETNIPKEIKKSNTPLSEIIENTVRNTEEAINIKLEN</sequence>
<evidence type="ECO:0000313" key="3">
    <source>
        <dbReference type="RefSeq" id="XP_026297134.1"/>
    </source>
</evidence>
<dbReference type="KEGG" id="ame:725814"/>
<gene>
    <name evidence="3" type="primary">LOC725814</name>
</gene>
<evidence type="ECO:0000313" key="1">
    <source>
        <dbReference type="EnsemblMetazoa" id="XP_026297134"/>
    </source>
</evidence>
<dbReference type="Proteomes" id="UP000005203">
    <property type="component" value="Linkage group LG6"/>
</dbReference>
<reference evidence="3" key="2">
    <citation type="submission" date="2025-04" db="UniProtKB">
        <authorList>
            <consortium name="RefSeq"/>
        </authorList>
    </citation>
    <scope>IDENTIFICATION</scope>
    <source>
        <strain evidence="3">DH4</strain>
        <tissue evidence="3">Whole body</tissue>
    </source>
</reference>